<keyword evidence="2" id="KW-1185">Reference proteome</keyword>
<evidence type="ECO:0000313" key="1">
    <source>
        <dbReference type="EMBL" id="VVV02579.1"/>
    </source>
</evidence>
<name>A0AC61YDI2_9FLAO</name>
<gene>
    <name evidence="1" type="ORF">FVB9532_03886</name>
</gene>
<organism evidence="1 2">
    <name type="scientific">Mesonia oceanica</name>
    <dbReference type="NCBI Taxonomy" id="2687242"/>
    <lineage>
        <taxon>Bacteria</taxon>
        <taxon>Pseudomonadati</taxon>
        <taxon>Bacteroidota</taxon>
        <taxon>Flavobacteriia</taxon>
        <taxon>Flavobacteriales</taxon>
        <taxon>Flavobacteriaceae</taxon>
        <taxon>Mesonia</taxon>
    </lineage>
</organism>
<evidence type="ECO:0000313" key="2">
    <source>
        <dbReference type="Proteomes" id="UP000356253"/>
    </source>
</evidence>
<accession>A0AC61YDI2</accession>
<reference evidence="1" key="1">
    <citation type="submission" date="2019-09" db="EMBL/GenBank/DDBJ databases">
        <authorList>
            <person name="Rodrigo-Torres L."/>
            <person name="Arahal R. D."/>
            <person name="Lucena T."/>
        </authorList>
    </citation>
    <scope>NUCLEOTIDE SEQUENCE</scope>
    <source>
        <strain evidence="1">ISS653</strain>
    </source>
</reference>
<sequence>MNYIALGLLIIVGVIVIAAIFSETFQEKIFDGNNSETKIAGVITVQGVSFVVLIIGLAGTSAYLELQNKPEPIPPKMDVEEAITILKNTDKALVSLHFSQDDSINVKLNNTTIAKIKQAIDFDIKKSNSFNDKYEINLEESSLGNFSLDIFENALIYKRGNIYFQDSVYNIQNTSFWFKIEDIENFSTHSGNKIAKYTFKFGEGKTKQTIQWSSEEVEYDKTDNGQLPNSMKLLRDTHWKFHYAIALGAGLFGKNEEGRNYIEMINALLISIRVEK</sequence>
<proteinExistence type="predicted"/>
<comment type="caution">
    <text evidence="1">The sequence shown here is derived from an EMBL/GenBank/DDBJ whole genome shotgun (WGS) entry which is preliminary data.</text>
</comment>
<dbReference type="Proteomes" id="UP000356253">
    <property type="component" value="Unassembled WGS sequence"/>
</dbReference>
<dbReference type="EMBL" id="CABVMM010000034">
    <property type="protein sequence ID" value="VVV02579.1"/>
    <property type="molecule type" value="Genomic_DNA"/>
</dbReference>
<protein>
    <submittedName>
        <fullName evidence="1">Uncharacterized protein</fullName>
    </submittedName>
</protein>